<organism evidence="6 7">
    <name type="scientific">Flammeovirga agarivorans</name>
    <dbReference type="NCBI Taxonomy" id="2726742"/>
    <lineage>
        <taxon>Bacteria</taxon>
        <taxon>Pseudomonadati</taxon>
        <taxon>Bacteroidota</taxon>
        <taxon>Cytophagia</taxon>
        <taxon>Cytophagales</taxon>
        <taxon>Flammeovirgaceae</taxon>
        <taxon>Flammeovirga</taxon>
    </lineage>
</organism>
<comment type="subcellular location">
    <subcellularLocation>
        <location evidence="1">Cell outer membrane</location>
    </subcellularLocation>
</comment>
<dbReference type="Pfam" id="PF00691">
    <property type="entry name" value="OmpA"/>
    <property type="match status" value="2"/>
</dbReference>
<dbReference type="CDD" id="cd07185">
    <property type="entry name" value="OmpA_C-like"/>
    <property type="match status" value="1"/>
</dbReference>
<dbReference type="SUPFAM" id="SSF103088">
    <property type="entry name" value="OmpA-like"/>
    <property type="match status" value="2"/>
</dbReference>
<evidence type="ECO:0000256" key="4">
    <source>
        <dbReference type="PROSITE-ProRule" id="PRU00473"/>
    </source>
</evidence>
<dbReference type="Proteomes" id="UP000585050">
    <property type="component" value="Unassembled WGS sequence"/>
</dbReference>
<dbReference type="InterPro" id="IPR011659">
    <property type="entry name" value="WD40"/>
</dbReference>
<evidence type="ECO:0000256" key="2">
    <source>
        <dbReference type="ARBA" id="ARBA00023136"/>
    </source>
</evidence>
<evidence type="ECO:0000313" key="7">
    <source>
        <dbReference type="Proteomes" id="UP000585050"/>
    </source>
</evidence>
<dbReference type="InterPro" id="IPR036737">
    <property type="entry name" value="OmpA-like_sf"/>
</dbReference>
<dbReference type="PANTHER" id="PTHR30329">
    <property type="entry name" value="STATOR ELEMENT OF FLAGELLAR MOTOR COMPLEX"/>
    <property type="match status" value="1"/>
</dbReference>
<dbReference type="InterPro" id="IPR011042">
    <property type="entry name" value="6-blade_b-propeller_TolB-like"/>
</dbReference>
<dbReference type="SUPFAM" id="SSF49464">
    <property type="entry name" value="Carboxypeptidase regulatory domain-like"/>
    <property type="match status" value="1"/>
</dbReference>
<proteinExistence type="predicted"/>
<dbReference type="PRINTS" id="PR01021">
    <property type="entry name" value="OMPADOMAIN"/>
</dbReference>
<dbReference type="InterPro" id="IPR006665">
    <property type="entry name" value="OmpA-like"/>
</dbReference>
<dbReference type="Gene3D" id="3.30.1330.60">
    <property type="entry name" value="OmpA-like domain"/>
    <property type="match status" value="2"/>
</dbReference>
<dbReference type="Gene3D" id="2.60.40.1120">
    <property type="entry name" value="Carboxypeptidase-like, regulatory domain"/>
    <property type="match status" value="1"/>
</dbReference>
<dbReference type="PANTHER" id="PTHR30329:SF21">
    <property type="entry name" value="LIPOPROTEIN YIAD-RELATED"/>
    <property type="match status" value="1"/>
</dbReference>
<evidence type="ECO:0000313" key="6">
    <source>
        <dbReference type="EMBL" id="NLR89571.1"/>
    </source>
</evidence>
<evidence type="ECO:0000256" key="1">
    <source>
        <dbReference type="ARBA" id="ARBA00004442"/>
    </source>
</evidence>
<dbReference type="EMBL" id="JABAIL010000001">
    <property type="protein sequence ID" value="NLR89571.1"/>
    <property type="molecule type" value="Genomic_DNA"/>
</dbReference>
<dbReference type="Pfam" id="PF07676">
    <property type="entry name" value="PD40"/>
    <property type="match status" value="4"/>
</dbReference>
<dbReference type="PROSITE" id="PS51123">
    <property type="entry name" value="OMPA_2"/>
    <property type="match status" value="2"/>
</dbReference>
<dbReference type="InterPro" id="IPR050330">
    <property type="entry name" value="Bact_OuterMem_StrucFunc"/>
</dbReference>
<dbReference type="InterPro" id="IPR006690">
    <property type="entry name" value="OMPA-like_CS"/>
</dbReference>
<feature type="domain" description="OmpA-like" evidence="5">
    <location>
        <begin position="529"/>
        <end position="646"/>
    </location>
</feature>
<protein>
    <submittedName>
        <fullName evidence="6">OmpA family protein</fullName>
    </submittedName>
</protein>
<gene>
    <name evidence="6" type="ORF">HGP29_00030</name>
</gene>
<dbReference type="SUPFAM" id="SSF82171">
    <property type="entry name" value="DPP6 N-terminal domain-like"/>
    <property type="match status" value="1"/>
</dbReference>
<name>A0A7X8SG10_9BACT</name>
<dbReference type="InterPro" id="IPR006664">
    <property type="entry name" value="OMP_bac"/>
</dbReference>
<keyword evidence="3" id="KW-0998">Cell outer membrane</keyword>
<evidence type="ECO:0000256" key="3">
    <source>
        <dbReference type="ARBA" id="ARBA00023237"/>
    </source>
</evidence>
<evidence type="ECO:0000259" key="5">
    <source>
        <dbReference type="PROSITE" id="PS51123"/>
    </source>
</evidence>
<dbReference type="AlphaFoldDB" id="A0A7X8SG10"/>
<dbReference type="PROSITE" id="PS01068">
    <property type="entry name" value="OMPA_1"/>
    <property type="match status" value="1"/>
</dbReference>
<comment type="caution">
    <text evidence="6">The sequence shown here is derived from an EMBL/GenBank/DDBJ whole genome shotgun (WGS) entry which is preliminary data.</text>
</comment>
<feature type="domain" description="OmpA-like" evidence="5">
    <location>
        <begin position="667"/>
        <end position="784"/>
    </location>
</feature>
<sequence length="787" mass="90140">MKYFFNRFVLFSVLFLFIKPVQAQKIKYSSDFKKAIRYARDYMRIEEYHHAVDVLLEVKEEGKEVEDWNYLMGYNYIYSQTLNKSHALPYLQKVTDYESYEDIYRLMAVSLQYNHKFQEAYDYYDKYLEFLDYSDRDINKEINQLKKQCLTSIDLMEDSLEMLIVNLGPNINTEYQELAPVLSADEQMMIFTARRPDSRGKDIDPIDGLYYEDVYISLRDEEGNWSKATSIGNSVNTIGHDAAVGLSPSGNTLFLYRSDRGHTGNIFFSEWNGKLWTSPEKLPKGINSDNWETHASLTADGQSLYFTSNRSGKGALGEKDIYVIHKDKYGEWGDPENLGDHINTEYDEESPFVHPNGNILYFSSKGHEGMGGYDIYYSERNEKTGEWSVAKNIGYPINTAGDDIFYSISSDGERGYFSSIREDSYGGQDIYMAMIPSQTINLIALTGEVRDETSNNLIEATIEVVDNTTGEVLQSVVAEGGKYLVYLEPELNYGIRFTQEGYLFHSKNIHIQGQEQYIEMNETVQLQRVEEQNREKLNNIFFASKTLLDNSSSSELKALANFTKTTGEYKVGIYVHSAKVEEDSTVNVYETQMRADLIADQLLKLGVAEDKIEAKGLGWQFPVASNQSSLGRQKNNRIEYIILPVEKEVIVYEETVVEDTIPQLTPHLGEVLEVVGTITFASNSNAITFESYIVVEQIYDVMDRYPNLVIEIGGHTDNIGTSSFNYILGEKRAKIIVQQLVILGIEKERMKFRSYGFDEPIADNATAEGRKKNRRISFTPLEYKNFK</sequence>
<reference evidence="6 7" key="1">
    <citation type="submission" date="2020-04" db="EMBL/GenBank/DDBJ databases">
        <title>Flammeovirga sp. SR4, a novel species isolated from seawater.</title>
        <authorList>
            <person name="Wang X."/>
        </authorList>
    </citation>
    <scope>NUCLEOTIDE SEQUENCE [LARGE SCALE GENOMIC DNA]</scope>
    <source>
        <strain evidence="6 7">SR4</strain>
    </source>
</reference>
<dbReference type="Gene3D" id="2.120.10.30">
    <property type="entry name" value="TolB, C-terminal domain"/>
    <property type="match status" value="1"/>
</dbReference>
<keyword evidence="7" id="KW-1185">Reference proteome</keyword>
<dbReference type="RefSeq" id="WP_168880267.1">
    <property type="nucleotide sequence ID" value="NZ_JABAIL010000001.1"/>
</dbReference>
<accession>A0A7X8SG10</accession>
<dbReference type="InterPro" id="IPR008969">
    <property type="entry name" value="CarboxyPept-like_regulatory"/>
</dbReference>
<dbReference type="GO" id="GO:0009279">
    <property type="term" value="C:cell outer membrane"/>
    <property type="evidence" value="ECO:0007669"/>
    <property type="project" value="UniProtKB-SubCell"/>
</dbReference>
<keyword evidence="2 4" id="KW-0472">Membrane</keyword>